<protein>
    <recommendedName>
        <fullName evidence="9">Leucine--tRNA ligase</fullName>
        <ecNumber evidence="9">6.1.1.4</ecNumber>
    </recommendedName>
    <alternativeName>
        <fullName evidence="9">Leucyl-tRNA synthetase</fullName>
        <shortName evidence="9">LeuRS</shortName>
    </alternativeName>
</protein>
<keyword evidence="6 9" id="KW-0648">Protein biosynthesis</keyword>
<comment type="catalytic activity">
    <reaction evidence="8 9">
        <text>tRNA(Leu) + L-leucine + ATP = L-leucyl-tRNA(Leu) + AMP + diphosphate</text>
        <dbReference type="Rhea" id="RHEA:11688"/>
        <dbReference type="Rhea" id="RHEA-COMP:9613"/>
        <dbReference type="Rhea" id="RHEA-COMP:9622"/>
        <dbReference type="ChEBI" id="CHEBI:30616"/>
        <dbReference type="ChEBI" id="CHEBI:33019"/>
        <dbReference type="ChEBI" id="CHEBI:57427"/>
        <dbReference type="ChEBI" id="CHEBI:78442"/>
        <dbReference type="ChEBI" id="CHEBI:78494"/>
        <dbReference type="ChEBI" id="CHEBI:456215"/>
        <dbReference type="EC" id="6.1.1.4"/>
    </reaction>
</comment>
<evidence type="ECO:0000256" key="6">
    <source>
        <dbReference type="ARBA" id="ARBA00022917"/>
    </source>
</evidence>
<proteinExistence type="inferred from homology"/>
<keyword evidence="7 9" id="KW-0030">Aminoacyl-tRNA synthetase</keyword>
<organism evidence="15 16">
    <name type="scientific">Thermalbibacter longus</name>
    <dbReference type="NCBI Taxonomy" id="2951981"/>
    <lineage>
        <taxon>Bacteria</taxon>
        <taxon>Pseudomonadati</taxon>
        <taxon>Thermomicrobiota</taxon>
        <taxon>Thermomicrobia</taxon>
        <taxon>Thermomicrobiales</taxon>
        <taxon>Thermomicrobiaceae</taxon>
        <taxon>Thermalbibacter</taxon>
    </lineage>
</organism>
<keyword evidence="5 9" id="KW-0067">ATP-binding</keyword>
<dbReference type="InterPro" id="IPR002300">
    <property type="entry name" value="aa-tRNA-synth_Ia"/>
</dbReference>
<dbReference type="Gene3D" id="3.90.740.10">
    <property type="entry name" value="Valyl/Leucyl/Isoleucyl-tRNA synthetase, editing domain"/>
    <property type="match status" value="1"/>
</dbReference>
<evidence type="ECO:0000256" key="3">
    <source>
        <dbReference type="ARBA" id="ARBA00022598"/>
    </source>
</evidence>
<evidence type="ECO:0000256" key="4">
    <source>
        <dbReference type="ARBA" id="ARBA00022741"/>
    </source>
</evidence>
<dbReference type="CDD" id="cd07958">
    <property type="entry name" value="Anticodon_Ia_Leu_BEm"/>
    <property type="match status" value="1"/>
</dbReference>
<dbReference type="InterPro" id="IPR009080">
    <property type="entry name" value="tRNAsynth_Ia_anticodon-bd"/>
</dbReference>
<accession>A0AA42BBU5</accession>
<dbReference type="Pfam" id="PF00133">
    <property type="entry name" value="tRNA-synt_1"/>
    <property type="match status" value="1"/>
</dbReference>
<evidence type="ECO:0000259" key="13">
    <source>
        <dbReference type="Pfam" id="PF09334"/>
    </source>
</evidence>
<name>A0AA42BBU5_9BACT</name>
<dbReference type="Pfam" id="PF13603">
    <property type="entry name" value="tRNA-synt_1_2"/>
    <property type="match status" value="1"/>
</dbReference>
<dbReference type="PANTHER" id="PTHR43740">
    <property type="entry name" value="LEUCYL-TRNA SYNTHETASE"/>
    <property type="match status" value="1"/>
</dbReference>
<dbReference type="AlphaFoldDB" id="A0AA42BBU5"/>
<dbReference type="InterPro" id="IPR014729">
    <property type="entry name" value="Rossmann-like_a/b/a_fold"/>
</dbReference>
<evidence type="ECO:0000256" key="7">
    <source>
        <dbReference type="ARBA" id="ARBA00023146"/>
    </source>
</evidence>
<reference evidence="15" key="1">
    <citation type="submission" date="2022-06" db="EMBL/GenBank/DDBJ databases">
        <title>CFH 74404 Thermomicrobiaceae sp.</title>
        <authorList>
            <person name="Ming H."/>
            <person name="Li W.-J."/>
            <person name="Zhao Z."/>
        </authorList>
    </citation>
    <scope>NUCLEOTIDE SEQUENCE</scope>
    <source>
        <strain evidence="15">CFH 74404</strain>
    </source>
</reference>
<evidence type="ECO:0000256" key="5">
    <source>
        <dbReference type="ARBA" id="ARBA00022840"/>
    </source>
</evidence>
<evidence type="ECO:0000313" key="15">
    <source>
        <dbReference type="EMBL" id="MCM8750165.1"/>
    </source>
</evidence>
<dbReference type="Gene3D" id="3.40.50.620">
    <property type="entry name" value="HUPs"/>
    <property type="match status" value="2"/>
</dbReference>
<evidence type="ECO:0000256" key="9">
    <source>
        <dbReference type="HAMAP-Rule" id="MF_00049"/>
    </source>
</evidence>
<dbReference type="FunFam" id="3.10.20.590:FF:000001">
    <property type="entry name" value="Leucine--tRNA ligase"/>
    <property type="match status" value="1"/>
</dbReference>
<evidence type="ECO:0000259" key="14">
    <source>
        <dbReference type="Pfam" id="PF13603"/>
    </source>
</evidence>
<gene>
    <name evidence="9" type="primary">leuS</name>
    <name evidence="15" type="ORF">NET02_13515</name>
</gene>
<dbReference type="InterPro" id="IPR002302">
    <property type="entry name" value="Leu-tRNA-ligase"/>
</dbReference>
<dbReference type="PRINTS" id="PR00985">
    <property type="entry name" value="TRNASYNTHLEU"/>
</dbReference>
<dbReference type="GO" id="GO:0006429">
    <property type="term" value="P:leucyl-tRNA aminoacylation"/>
    <property type="evidence" value="ECO:0007669"/>
    <property type="project" value="UniProtKB-UniRule"/>
</dbReference>
<dbReference type="EC" id="6.1.1.4" evidence="9"/>
<dbReference type="SUPFAM" id="SSF50677">
    <property type="entry name" value="ValRS/IleRS/LeuRS editing domain"/>
    <property type="match status" value="1"/>
</dbReference>
<dbReference type="CDD" id="cd00812">
    <property type="entry name" value="LeuRS_core"/>
    <property type="match status" value="1"/>
</dbReference>
<dbReference type="InterPro" id="IPR025709">
    <property type="entry name" value="Leu_tRNA-synth_edit"/>
</dbReference>
<dbReference type="Pfam" id="PF09334">
    <property type="entry name" value="tRNA-synt_1g"/>
    <property type="match status" value="1"/>
</dbReference>
<keyword evidence="16" id="KW-1185">Reference proteome</keyword>
<evidence type="ECO:0000256" key="10">
    <source>
        <dbReference type="RuleBase" id="RU363039"/>
    </source>
</evidence>
<feature type="short sequence motif" description="'KMSKS' region" evidence="9">
    <location>
        <begin position="698"/>
        <end position="702"/>
    </location>
</feature>
<dbReference type="Gene3D" id="1.10.730.10">
    <property type="entry name" value="Isoleucyl-tRNA Synthetase, Domain 1"/>
    <property type="match status" value="1"/>
</dbReference>
<evidence type="ECO:0000259" key="11">
    <source>
        <dbReference type="Pfam" id="PF00133"/>
    </source>
</evidence>
<feature type="domain" description="Methionyl/Leucyl tRNA synthetase" evidence="13">
    <location>
        <begin position="50"/>
        <end position="193"/>
    </location>
</feature>
<dbReference type="GO" id="GO:0002161">
    <property type="term" value="F:aminoacyl-tRNA deacylase activity"/>
    <property type="evidence" value="ECO:0007669"/>
    <property type="project" value="InterPro"/>
</dbReference>
<feature type="domain" description="Aminoacyl-tRNA synthetase class Ia" evidence="11">
    <location>
        <begin position="536"/>
        <end position="726"/>
    </location>
</feature>
<comment type="subcellular location">
    <subcellularLocation>
        <location evidence="9">Cytoplasm</location>
    </subcellularLocation>
</comment>
<dbReference type="HAMAP" id="MF_00049_B">
    <property type="entry name" value="Leu_tRNA_synth_B"/>
    <property type="match status" value="1"/>
</dbReference>
<dbReference type="GO" id="GO:0004823">
    <property type="term" value="F:leucine-tRNA ligase activity"/>
    <property type="evidence" value="ECO:0007669"/>
    <property type="project" value="UniProtKB-UniRule"/>
</dbReference>
<dbReference type="FunFam" id="3.40.50.620:FF:000056">
    <property type="entry name" value="Leucine--tRNA ligase"/>
    <property type="match status" value="1"/>
</dbReference>
<feature type="binding site" evidence="9">
    <location>
        <position position="701"/>
    </location>
    <ligand>
        <name>ATP</name>
        <dbReference type="ChEBI" id="CHEBI:30616"/>
    </ligand>
</feature>
<evidence type="ECO:0000256" key="2">
    <source>
        <dbReference type="ARBA" id="ARBA00022490"/>
    </source>
</evidence>
<sequence length="933" mass="106932">MATTAKRRRTESYRPQVIEPKWQRAWEETGIYRNVTEDPTRPKWYHLVMFPYPSGNLHIGHWFSYAPADAAARYRRMRGYNVLFPFGFDAFGLPAENAAIRHGIHPYTWTMQNIARMKEQLRSMGAMFDWSKEIITCLPEYYRWNQWFFLQFYKRGLAYRALAPVWWCPNDQTVLANEQVIDGRCERCGAEVYRRDLEQWFLRITAYAEELLNFEGIEWPEQVVTMQRNWIGRSEGARVVFRAESGDPIEVFTTRPDTLWGATFMVLAPEHPLVEKLTTPERRAEVEAYVQQARRESDIERTSTEREKTGVFIGAYAFNPVNGERIPIWIADYVLMGYGTGAIMAVPAHDERDFEFALKFGLPVIPVIAGPGEQARSLVRRGSYRDTLPAALREAGFAFEEREGSLYVTLDDRDRERYVALAQAHLLPGSWTSVVGGSGWQIVIGGGEVIEVGTLADERRALARCQALDPGVRPARTVAEMLWDVDFYREVLFYDTYGRMINSGPLTGTPGEEAIARTVRWLEEQGLGKREVTYRLRDWLISRQRYWGTPIPIIYCDRCGMVPVPEDQLPVVLPEDAEFMPTGQSPLVTHEAFVSATCPQCGGPARRETDTMDTFVDSSWYWYRYLSPHDQEQPFDRAKVEYWTPVDQYTGGIEHAILHLLYSRFWTKALADLGLVNHREPFARLFNHGVILGEDGEKMSKSRGNVVDPDELVAQMGADTVRLYLMFVGPWEQGGPWSSRGVTGIQRFLNRVWTVVIDTAEISPDRPDDEEAVRLRRFMHRTIKAVTEDFEHFGFNTAIARMMEFVNELFRLKDSATARTPAWREAIETLVLLLAPGAPHIAEELWERLGKPYSVHQQAWPAFDPELAAEEMIELVVQVNGRVRDRILVPADISEEAAIELAKSSERVQPYLDGKPVRRAVYVPGKLVNLVVG</sequence>
<evidence type="ECO:0000256" key="1">
    <source>
        <dbReference type="ARBA" id="ARBA00005594"/>
    </source>
</evidence>
<dbReference type="EMBL" id="JAMSLR010000011">
    <property type="protein sequence ID" value="MCM8750165.1"/>
    <property type="molecule type" value="Genomic_DNA"/>
</dbReference>
<dbReference type="Gene3D" id="3.10.20.590">
    <property type="match status" value="1"/>
</dbReference>
<dbReference type="SUPFAM" id="SSF47323">
    <property type="entry name" value="Anticodon-binding domain of a subclass of class I aminoacyl-tRNA synthetases"/>
    <property type="match status" value="1"/>
</dbReference>
<dbReference type="FunFam" id="3.40.50.620:FF:000003">
    <property type="entry name" value="Leucine--tRNA ligase"/>
    <property type="match status" value="1"/>
</dbReference>
<evidence type="ECO:0000259" key="12">
    <source>
        <dbReference type="Pfam" id="PF08264"/>
    </source>
</evidence>
<dbReference type="FunFam" id="1.10.730.10:FF:000011">
    <property type="entry name" value="Leucine--tRNA ligase chloroplastic/mitochondrial"/>
    <property type="match status" value="1"/>
</dbReference>
<dbReference type="RefSeq" id="WP_284057953.1">
    <property type="nucleotide sequence ID" value="NZ_JAMSLR010000011.1"/>
</dbReference>
<evidence type="ECO:0000256" key="8">
    <source>
        <dbReference type="ARBA" id="ARBA00047469"/>
    </source>
</evidence>
<comment type="similarity">
    <text evidence="1 9 10">Belongs to the class-I aminoacyl-tRNA synthetase family.</text>
</comment>
<evidence type="ECO:0000313" key="16">
    <source>
        <dbReference type="Proteomes" id="UP001165306"/>
    </source>
</evidence>
<dbReference type="Proteomes" id="UP001165306">
    <property type="component" value="Unassembled WGS sequence"/>
</dbReference>
<dbReference type="InterPro" id="IPR009008">
    <property type="entry name" value="Val/Leu/Ile-tRNA-synth_edit"/>
</dbReference>
<comment type="caution">
    <text evidence="15">The sequence shown here is derived from an EMBL/GenBank/DDBJ whole genome shotgun (WGS) entry which is preliminary data.</text>
</comment>
<dbReference type="InterPro" id="IPR013155">
    <property type="entry name" value="M/V/L/I-tRNA-synth_anticd-bd"/>
</dbReference>
<dbReference type="PANTHER" id="PTHR43740:SF2">
    <property type="entry name" value="LEUCINE--TRNA LIGASE, MITOCHONDRIAL"/>
    <property type="match status" value="1"/>
</dbReference>
<dbReference type="SUPFAM" id="SSF52374">
    <property type="entry name" value="Nucleotidylyl transferase"/>
    <property type="match status" value="1"/>
</dbReference>
<dbReference type="GO" id="GO:0005829">
    <property type="term" value="C:cytosol"/>
    <property type="evidence" value="ECO:0007669"/>
    <property type="project" value="TreeGrafter"/>
</dbReference>
<feature type="short sequence motif" description="'HIGH' region" evidence="9">
    <location>
        <begin position="51"/>
        <end position="61"/>
    </location>
</feature>
<dbReference type="InterPro" id="IPR015413">
    <property type="entry name" value="Methionyl/Leucyl_tRNA_Synth"/>
</dbReference>
<keyword evidence="3 9" id="KW-0436">Ligase</keyword>
<dbReference type="GO" id="GO:0005524">
    <property type="term" value="F:ATP binding"/>
    <property type="evidence" value="ECO:0007669"/>
    <property type="project" value="UniProtKB-UniRule"/>
</dbReference>
<keyword evidence="2 9" id="KW-0963">Cytoplasm</keyword>
<feature type="domain" description="Leucyl-tRNA synthetase editing" evidence="14">
    <location>
        <begin position="228"/>
        <end position="376"/>
    </location>
</feature>
<dbReference type="Pfam" id="PF08264">
    <property type="entry name" value="Anticodon_1"/>
    <property type="match status" value="1"/>
</dbReference>
<feature type="domain" description="Methionyl/Valyl/Leucyl/Isoleucyl-tRNA synthetase anticodon-binding" evidence="12">
    <location>
        <begin position="777"/>
        <end position="897"/>
    </location>
</feature>
<keyword evidence="4 9" id="KW-0547">Nucleotide-binding</keyword>